<dbReference type="EMBL" id="LT629701">
    <property type="protein sequence ID" value="SDN23728.1"/>
    <property type="molecule type" value="Genomic_DNA"/>
</dbReference>
<dbReference type="AlphaFoldDB" id="A0A1G9ZQZ6"/>
<proteinExistence type="inferred from homology"/>
<evidence type="ECO:0000259" key="2">
    <source>
        <dbReference type="Pfam" id="PF02481"/>
    </source>
</evidence>
<protein>
    <submittedName>
        <fullName evidence="3">DNA processing protein</fullName>
    </submittedName>
</protein>
<dbReference type="Proteomes" id="UP000183376">
    <property type="component" value="Chromosome I"/>
</dbReference>
<comment type="similarity">
    <text evidence="1">Belongs to the DprA/Smf family.</text>
</comment>
<dbReference type="eggNOG" id="COG0758">
    <property type="taxonomic scope" value="Bacteria"/>
</dbReference>
<dbReference type="GO" id="GO:0009294">
    <property type="term" value="P:DNA-mediated transformation"/>
    <property type="evidence" value="ECO:0007669"/>
    <property type="project" value="InterPro"/>
</dbReference>
<dbReference type="PANTHER" id="PTHR43022">
    <property type="entry name" value="PROTEIN SMF"/>
    <property type="match status" value="1"/>
</dbReference>
<organism evidence="3 4">
    <name type="scientific">Allokutzneria albata</name>
    <name type="common">Kibdelosporangium albatum</name>
    <dbReference type="NCBI Taxonomy" id="211114"/>
    <lineage>
        <taxon>Bacteria</taxon>
        <taxon>Bacillati</taxon>
        <taxon>Actinomycetota</taxon>
        <taxon>Actinomycetes</taxon>
        <taxon>Pseudonocardiales</taxon>
        <taxon>Pseudonocardiaceae</taxon>
        <taxon>Allokutzneria</taxon>
    </lineage>
</organism>
<keyword evidence="4" id="KW-1185">Reference proteome</keyword>
<dbReference type="STRING" id="211114.SAMN04489726_5660"/>
<evidence type="ECO:0000313" key="4">
    <source>
        <dbReference type="Proteomes" id="UP000183376"/>
    </source>
</evidence>
<gene>
    <name evidence="3" type="ORF">SAMN04489726_5660</name>
</gene>
<reference evidence="3 4" key="1">
    <citation type="submission" date="2016-10" db="EMBL/GenBank/DDBJ databases">
        <authorList>
            <person name="de Groot N.N."/>
        </authorList>
    </citation>
    <scope>NUCLEOTIDE SEQUENCE [LARGE SCALE GENOMIC DNA]</scope>
    <source>
        <strain evidence="3 4">DSM 44149</strain>
    </source>
</reference>
<dbReference type="RefSeq" id="WP_052407371.1">
    <property type="nucleotide sequence ID" value="NZ_JOEF01000009.1"/>
</dbReference>
<sequence length="251" mass="26673">MTVDARAQAAFILALRGEESLDAVEREIVAWQREGIGLVTVEDPDYPAWLRAQPDPPPFLTYRGSLEARDARSVAVVGSRRPSQRGIARAWDIAAVLAEAGWTVVSGLASGTDAAVHRRVLAAGARTVAFVGTGLRHCYPLENSPLEAEIARSGAVVSQFLPDTPPARHQFPKRCALMSGSCAAVVVVDAEEYCEARVLAQLALSSGRPVFLAHDVLAHRWASDMATQPGVTVLSGPHQVPDALDTPALAA</sequence>
<evidence type="ECO:0000313" key="3">
    <source>
        <dbReference type="EMBL" id="SDN23728.1"/>
    </source>
</evidence>
<name>A0A1G9ZQZ6_ALLAB</name>
<feature type="domain" description="Smf/DprA SLOG" evidence="2">
    <location>
        <begin position="38"/>
        <end position="214"/>
    </location>
</feature>
<dbReference type="OrthoDB" id="9785707at2"/>
<dbReference type="SUPFAM" id="SSF102405">
    <property type="entry name" value="MCP/YpsA-like"/>
    <property type="match status" value="1"/>
</dbReference>
<dbReference type="PANTHER" id="PTHR43022:SF1">
    <property type="entry name" value="PROTEIN SMF"/>
    <property type="match status" value="1"/>
</dbReference>
<accession>A0A1G9ZQZ6</accession>
<dbReference type="InterPro" id="IPR003488">
    <property type="entry name" value="DprA"/>
</dbReference>
<dbReference type="InterPro" id="IPR057666">
    <property type="entry name" value="DrpA_SLOG"/>
</dbReference>
<dbReference type="Pfam" id="PF02481">
    <property type="entry name" value="DNA_processg_A"/>
    <property type="match status" value="1"/>
</dbReference>
<dbReference type="Gene3D" id="3.40.50.450">
    <property type="match status" value="1"/>
</dbReference>
<evidence type="ECO:0000256" key="1">
    <source>
        <dbReference type="ARBA" id="ARBA00006525"/>
    </source>
</evidence>